<dbReference type="PRINTS" id="PR00778">
    <property type="entry name" value="HTHARSR"/>
</dbReference>
<dbReference type="PANTHER" id="PTHR43132:SF2">
    <property type="entry name" value="ARSENICAL RESISTANCE OPERON REPRESSOR ARSR-RELATED"/>
    <property type="match status" value="1"/>
</dbReference>
<keyword evidence="1" id="KW-0805">Transcription regulation</keyword>
<evidence type="ECO:0000313" key="7">
    <source>
        <dbReference type="Proteomes" id="UP001500943"/>
    </source>
</evidence>
<dbReference type="CDD" id="cd00090">
    <property type="entry name" value="HTH_ARSR"/>
    <property type="match status" value="1"/>
</dbReference>
<keyword evidence="2" id="KW-0238">DNA-binding</keyword>
<dbReference type="PROSITE" id="PS50987">
    <property type="entry name" value="HTH_ARSR_2"/>
    <property type="match status" value="1"/>
</dbReference>
<keyword evidence="3" id="KW-0804">Transcription</keyword>
<name>A0ABN1VMH8_9MICO</name>
<evidence type="ECO:0000256" key="3">
    <source>
        <dbReference type="ARBA" id="ARBA00023163"/>
    </source>
</evidence>
<proteinExistence type="predicted"/>
<sequence length="123" mass="13228">MTRTLFPPETQAFLKALGSETRQSILFEFAAREALTVGEVAENCGIGQSTASEQLAIMHKGGLVTATRTGKRVHYRADPALMRAQMALLDDYLDRCCPPQPSSEAASQIEPNGTLSQNSVGSD</sequence>
<evidence type="ECO:0000313" key="6">
    <source>
        <dbReference type="EMBL" id="GAA1216622.1"/>
    </source>
</evidence>
<evidence type="ECO:0000256" key="4">
    <source>
        <dbReference type="SAM" id="MobiDB-lite"/>
    </source>
</evidence>
<feature type="compositionally biased region" description="Polar residues" evidence="4">
    <location>
        <begin position="102"/>
        <end position="123"/>
    </location>
</feature>
<dbReference type="SUPFAM" id="SSF46785">
    <property type="entry name" value="Winged helix' DNA-binding domain"/>
    <property type="match status" value="1"/>
</dbReference>
<dbReference type="InterPro" id="IPR051011">
    <property type="entry name" value="Metal_resp_trans_reg"/>
</dbReference>
<dbReference type="SMART" id="SM00418">
    <property type="entry name" value="HTH_ARSR"/>
    <property type="match status" value="1"/>
</dbReference>
<dbReference type="RefSeq" id="WP_343924589.1">
    <property type="nucleotide sequence ID" value="NZ_BAAAKW010000027.1"/>
</dbReference>
<comment type="caution">
    <text evidence="6">The sequence shown here is derived from an EMBL/GenBank/DDBJ whole genome shotgun (WGS) entry which is preliminary data.</text>
</comment>
<keyword evidence="7" id="KW-1185">Reference proteome</keyword>
<dbReference type="NCBIfam" id="NF033788">
    <property type="entry name" value="HTH_metalloreg"/>
    <property type="match status" value="1"/>
</dbReference>
<organism evidence="6 7">
    <name type="scientific">Rhodoglobus aureus</name>
    <dbReference type="NCBI Taxonomy" id="191497"/>
    <lineage>
        <taxon>Bacteria</taxon>
        <taxon>Bacillati</taxon>
        <taxon>Actinomycetota</taxon>
        <taxon>Actinomycetes</taxon>
        <taxon>Micrococcales</taxon>
        <taxon>Microbacteriaceae</taxon>
        <taxon>Rhodoglobus</taxon>
    </lineage>
</organism>
<evidence type="ECO:0000256" key="2">
    <source>
        <dbReference type="ARBA" id="ARBA00023125"/>
    </source>
</evidence>
<dbReference type="PANTHER" id="PTHR43132">
    <property type="entry name" value="ARSENICAL RESISTANCE OPERON REPRESSOR ARSR-RELATED"/>
    <property type="match status" value="1"/>
</dbReference>
<gene>
    <name evidence="6" type="ORF">GCM10009655_14900</name>
</gene>
<reference evidence="6 7" key="1">
    <citation type="journal article" date="2019" name="Int. J. Syst. Evol. Microbiol.">
        <title>The Global Catalogue of Microorganisms (GCM) 10K type strain sequencing project: providing services to taxonomists for standard genome sequencing and annotation.</title>
        <authorList>
            <consortium name="The Broad Institute Genomics Platform"/>
            <consortium name="The Broad Institute Genome Sequencing Center for Infectious Disease"/>
            <person name="Wu L."/>
            <person name="Ma J."/>
        </authorList>
    </citation>
    <scope>NUCLEOTIDE SEQUENCE [LARGE SCALE GENOMIC DNA]</scope>
    <source>
        <strain evidence="6 7">JCM 12762</strain>
    </source>
</reference>
<accession>A0ABN1VMH8</accession>
<protein>
    <recommendedName>
        <fullName evidence="5">HTH arsR-type domain-containing protein</fullName>
    </recommendedName>
</protein>
<dbReference type="Proteomes" id="UP001500943">
    <property type="component" value="Unassembled WGS sequence"/>
</dbReference>
<feature type="region of interest" description="Disordered" evidence="4">
    <location>
        <begin position="99"/>
        <end position="123"/>
    </location>
</feature>
<dbReference type="InterPro" id="IPR011991">
    <property type="entry name" value="ArsR-like_HTH"/>
</dbReference>
<evidence type="ECO:0000256" key="1">
    <source>
        <dbReference type="ARBA" id="ARBA00023015"/>
    </source>
</evidence>
<dbReference type="InterPro" id="IPR036388">
    <property type="entry name" value="WH-like_DNA-bd_sf"/>
</dbReference>
<feature type="domain" description="HTH arsR-type" evidence="5">
    <location>
        <begin position="2"/>
        <end position="97"/>
    </location>
</feature>
<dbReference type="Pfam" id="PF12840">
    <property type="entry name" value="HTH_20"/>
    <property type="match status" value="1"/>
</dbReference>
<dbReference type="EMBL" id="BAAAKW010000027">
    <property type="protein sequence ID" value="GAA1216622.1"/>
    <property type="molecule type" value="Genomic_DNA"/>
</dbReference>
<dbReference type="Gene3D" id="1.10.10.10">
    <property type="entry name" value="Winged helix-like DNA-binding domain superfamily/Winged helix DNA-binding domain"/>
    <property type="match status" value="1"/>
</dbReference>
<dbReference type="InterPro" id="IPR001845">
    <property type="entry name" value="HTH_ArsR_DNA-bd_dom"/>
</dbReference>
<evidence type="ECO:0000259" key="5">
    <source>
        <dbReference type="PROSITE" id="PS50987"/>
    </source>
</evidence>
<dbReference type="InterPro" id="IPR036390">
    <property type="entry name" value="WH_DNA-bd_sf"/>
</dbReference>